<name>A4BR42_9GAMM</name>
<feature type="domain" description="Transposase Tn5 dimerisation" evidence="1">
    <location>
        <begin position="7"/>
        <end position="51"/>
    </location>
</feature>
<dbReference type="InterPro" id="IPR012337">
    <property type="entry name" value="RNaseH-like_sf"/>
</dbReference>
<dbReference type="Pfam" id="PF02281">
    <property type="entry name" value="Dimer_Tnp_Tn5"/>
    <property type="match status" value="1"/>
</dbReference>
<proteinExistence type="predicted"/>
<dbReference type="Proteomes" id="UP000003374">
    <property type="component" value="Unassembled WGS sequence"/>
</dbReference>
<accession>A4BR42</accession>
<gene>
    <name evidence="2" type="ORF">NB231_06626</name>
</gene>
<dbReference type="Gene3D" id="1.10.740.10">
    <property type="entry name" value="Transferase Inhibitor Protein From Tn5, Chain"/>
    <property type="match status" value="1"/>
</dbReference>
<dbReference type="SUPFAM" id="SSF53098">
    <property type="entry name" value="Ribonuclease H-like"/>
    <property type="match status" value="1"/>
</dbReference>
<evidence type="ECO:0000259" key="1">
    <source>
        <dbReference type="Pfam" id="PF02281"/>
    </source>
</evidence>
<dbReference type="InterPro" id="IPR014737">
    <property type="entry name" value="Transposase_Tn5-like_C"/>
</dbReference>
<reference evidence="2 3" key="1">
    <citation type="submission" date="2006-02" db="EMBL/GenBank/DDBJ databases">
        <authorList>
            <person name="Waterbury J."/>
            <person name="Ferriera S."/>
            <person name="Johnson J."/>
            <person name="Kravitz S."/>
            <person name="Halpern A."/>
            <person name="Remington K."/>
            <person name="Beeson K."/>
            <person name="Tran B."/>
            <person name="Rogers Y.-H."/>
            <person name="Friedman R."/>
            <person name="Venter J.C."/>
        </authorList>
    </citation>
    <scope>NUCLEOTIDE SEQUENCE [LARGE SCALE GENOMIC DNA]</scope>
    <source>
        <strain evidence="2 3">Nb-231</strain>
    </source>
</reference>
<dbReference type="STRING" id="314278.NB231_06626"/>
<dbReference type="eggNOG" id="COG3385">
    <property type="taxonomic scope" value="Bacteria"/>
</dbReference>
<dbReference type="InterPro" id="IPR003201">
    <property type="entry name" value="Transposase_Tn5"/>
</dbReference>
<comment type="caution">
    <text evidence="2">The sequence shown here is derived from an EMBL/GenBank/DDBJ whole genome shotgun (WGS) entry which is preliminary data.</text>
</comment>
<protein>
    <submittedName>
        <fullName evidence="2">Putative transposase</fullName>
    </submittedName>
</protein>
<sequence>MRTGHNPNPRAEDEPSLREAMRLVAALGGFLGRKCDGEPGTQTLWHGLQRLDDITVMYRVLTKALRANRDPP</sequence>
<dbReference type="AlphaFoldDB" id="A4BR42"/>
<evidence type="ECO:0000313" key="3">
    <source>
        <dbReference type="Proteomes" id="UP000003374"/>
    </source>
</evidence>
<dbReference type="HOGENOM" id="CLU_169621_0_0_6"/>
<organism evidence="2 3">
    <name type="scientific">Nitrococcus mobilis Nb-231</name>
    <dbReference type="NCBI Taxonomy" id="314278"/>
    <lineage>
        <taxon>Bacteria</taxon>
        <taxon>Pseudomonadati</taxon>
        <taxon>Pseudomonadota</taxon>
        <taxon>Gammaproteobacteria</taxon>
        <taxon>Chromatiales</taxon>
        <taxon>Ectothiorhodospiraceae</taxon>
        <taxon>Nitrococcus</taxon>
    </lineage>
</organism>
<evidence type="ECO:0000313" key="2">
    <source>
        <dbReference type="EMBL" id="EAR22042.1"/>
    </source>
</evidence>
<keyword evidence="3" id="KW-1185">Reference proteome</keyword>
<dbReference type="EMBL" id="AAOF01000005">
    <property type="protein sequence ID" value="EAR22042.1"/>
    <property type="molecule type" value="Genomic_DNA"/>
</dbReference>
<dbReference type="RefSeq" id="WP_005000704.1">
    <property type="nucleotide sequence ID" value="NZ_CH672427.1"/>
</dbReference>